<dbReference type="AlphaFoldDB" id="A0A6J2U9X3"/>
<evidence type="ECO:0000256" key="2">
    <source>
        <dbReference type="ARBA" id="ARBA00006058"/>
    </source>
</evidence>
<feature type="region of interest" description="Disordered" evidence="7">
    <location>
        <begin position="605"/>
        <end position="664"/>
    </location>
</feature>
<evidence type="ECO:0000256" key="1">
    <source>
        <dbReference type="ARBA" id="ARBA00004141"/>
    </source>
</evidence>
<feature type="transmembrane region" description="Helical" evidence="8">
    <location>
        <begin position="229"/>
        <end position="250"/>
    </location>
</feature>
<organism evidence="9 11">
    <name type="scientific">Drosophila lebanonensis</name>
    <name type="common">Fruit fly</name>
    <name type="synonym">Scaptodrosophila lebanonensis</name>
    <dbReference type="NCBI Taxonomy" id="7225"/>
    <lineage>
        <taxon>Eukaryota</taxon>
        <taxon>Metazoa</taxon>
        <taxon>Ecdysozoa</taxon>
        <taxon>Arthropoda</taxon>
        <taxon>Hexapoda</taxon>
        <taxon>Insecta</taxon>
        <taxon>Pterygota</taxon>
        <taxon>Neoptera</taxon>
        <taxon>Endopterygota</taxon>
        <taxon>Diptera</taxon>
        <taxon>Brachycera</taxon>
        <taxon>Muscomorpha</taxon>
        <taxon>Ephydroidea</taxon>
        <taxon>Drosophilidae</taxon>
        <taxon>Scaptodrosophila</taxon>
    </lineage>
</organism>
<evidence type="ECO:0000256" key="8">
    <source>
        <dbReference type="SAM" id="Phobius"/>
    </source>
</evidence>
<evidence type="ECO:0000256" key="3">
    <source>
        <dbReference type="ARBA" id="ARBA00022692"/>
    </source>
</evidence>
<feature type="transmembrane region" description="Helical" evidence="8">
    <location>
        <begin position="179"/>
        <end position="208"/>
    </location>
</feature>
<dbReference type="InterPro" id="IPR008795">
    <property type="entry name" value="Prominin"/>
</dbReference>
<dbReference type="OrthoDB" id="6229420at2759"/>
<keyword evidence="3 8" id="KW-0812">Transmembrane</keyword>
<sequence length="1055" mass="118187">MAEGEEMELKPKTKRYKVRARKRRQRQIAYYVICGISVAIFGLALATIIRPISAETPATPAPDDPGDESGDGDGNETLAPPYWRKGYEGHGTTHEQLGQPHWPQVEYTIYQSKIPYSESQTFATGGMSPVFNFTHSFFDAIISDQAIPDGYIVTKGGDTLALGPKVEENQWRDLLAHYWVVWLLVLILLILIIVIPFIAVCYCCFCCCRRCKQGCPPCDRKKDARLRCCFGFLLLLLIIGILFGIIIALVTNKVLDRGFKQATPSVKQGTEDTCKYLKDVSDHVYHLLVYNYQELETQLMQELHDAHKHIFLDLSDTSESSAIEELLRILTNMPAALKLMRQLDAMITEARFLVAQLRDGVRGVKRDVNFACINLCGTQDCINFLGSTDIEFIDMSPCIHYDLVPNTTAYVEAMEDIIARQLVEIPKRALVRLRDISSKIREHLRMLTPPIIRDLSAGRDVFRSQATNIRNIIDAVISDIYLNTIHSTRSFEDVYEKFGSDRYYINLVICFILIVILVILIIALLFGCCGKRPRGWRDPCCNKGTGASCLLLAIILIFMVFSILTLIGLFYFIIGLVTYHGACAPLRDKTENALFRQLDSVVDLNKFMPRDDGPPAPPGGGGEVAPPGAGGGGGDHGGGDHGGEGGGKPPPGGDGGGGESRPPMHMSAAIAACEANKTIFQILRENGIYNIDELSRIKLLHKSVDPDGMPAFADDLSKVEILTTDEKHQLRQLANNSLANYHSSQFTEYLCKPLTPTPLPTMAGRLRGFGSGLRNTYYFAHISLLNEAYNLEVYDDQFVTKLHVIIDKFEDIVKEIDKLILYENNNFSASINILVGSIIRAEEFIKSRGKQYVNELGRNLSEWVEESVDAYKEYVIHEGDVRVGPCGPLAYLYHRGVDLICHRIVDPMNGFWVGLLLATLLFLPTLWVAHKLMCLYKKIDPYVAPAPTVVEGGSDYLYDAYSEREHMPLANVPKKRRKGYDRRREQQEFYEDASPSGSRGARAEGPGSSNMRYNDMAPKHWDHEPPRYHNPPEAPPSSEYERPPPYYYPGAAEQD</sequence>
<evidence type="ECO:0000313" key="10">
    <source>
        <dbReference type="RefSeq" id="XP_030385315.1"/>
    </source>
</evidence>
<dbReference type="RefSeq" id="XP_030385316.1">
    <property type="nucleotide sequence ID" value="XM_030529456.1"/>
</dbReference>
<feature type="transmembrane region" description="Helical" evidence="8">
    <location>
        <begin position="910"/>
        <end position="929"/>
    </location>
</feature>
<keyword evidence="5 8" id="KW-0472">Membrane</keyword>
<feature type="transmembrane region" description="Helical" evidence="8">
    <location>
        <begin position="28"/>
        <end position="49"/>
    </location>
</feature>
<evidence type="ECO:0000313" key="11">
    <source>
        <dbReference type="RefSeq" id="XP_030385316.1"/>
    </source>
</evidence>
<feature type="transmembrane region" description="Helical" evidence="8">
    <location>
        <begin position="549"/>
        <end position="574"/>
    </location>
</feature>
<keyword evidence="4 8" id="KW-1133">Transmembrane helix</keyword>
<dbReference type="GO" id="GO:0016020">
    <property type="term" value="C:membrane"/>
    <property type="evidence" value="ECO:0007669"/>
    <property type="project" value="UniProtKB-SubCell"/>
</dbReference>
<feature type="region of interest" description="Disordered" evidence="7">
    <location>
        <begin position="971"/>
        <end position="1055"/>
    </location>
</feature>
<evidence type="ECO:0000256" key="6">
    <source>
        <dbReference type="ARBA" id="ARBA00023180"/>
    </source>
</evidence>
<feature type="compositionally biased region" description="Acidic residues" evidence="7">
    <location>
        <begin position="64"/>
        <end position="74"/>
    </location>
</feature>
<keyword evidence="6" id="KW-0325">Glycoprotein</keyword>
<evidence type="ECO:0000256" key="7">
    <source>
        <dbReference type="SAM" id="MobiDB-lite"/>
    </source>
</evidence>
<keyword evidence="9" id="KW-1185">Reference proteome</keyword>
<name>A0A6J2U9X3_DROLE</name>
<evidence type="ECO:0000256" key="4">
    <source>
        <dbReference type="ARBA" id="ARBA00022989"/>
    </source>
</evidence>
<dbReference type="PANTHER" id="PTHR22730:SF1">
    <property type="entry name" value="PROMININ-LIKE PROTEIN"/>
    <property type="match status" value="1"/>
</dbReference>
<dbReference type="Pfam" id="PF05478">
    <property type="entry name" value="Prominin"/>
    <property type="match status" value="1"/>
</dbReference>
<feature type="transmembrane region" description="Helical" evidence="8">
    <location>
        <begin position="503"/>
        <end position="528"/>
    </location>
</feature>
<comment type="subcellular location">
    <subcellularLocation>
        <location evidence="1">Membrane</location>
        <topology evidence="1">Multi-pass membrane protein</topology>
    </subcellularLocation>
</comment>
<protein>
    <submittedName>
        <fullName evidence="10 11">Prominin-like protein isoform X1</fullName>
    </submittedName>
</protein>
<dbReference type="GeneID" id="115632350"/>
<feature type="region of interest" description="Disordered" evidence="7">
    <location>
        <begin position="56"/>
        <end position="84"/>
    </location>
</feature>
<dbReference type="PANTHER" id="PTHR22730">
    <property type="entry name" value="PROMININ PROM PROTEIN"/>
    <property type="match status" value="1"/>
</dbReference>
<reference evidence="10 11" key="1">
    <citation type="submission" date="2025-04" db="UniProtKB">
        <authorList>
            <consortium name="RefSeq"/>
        </authorList>
    </citation>
    <scope>IDENTIFICATION</scope>
    <source>
        <strain evidence="10 11">11010-0011.00</strain>
        <tissue evidence="10 11">Whole body</tissue>
    </source>
</reference>
<dbReference type="Proteomes" id="UP000504634">
    <property type="component" value="Unplaced"/>
</dbReference>
<gene>
    <name evidence="10 11" type="primary">LOC115632350</name>
</gene>
<dbReference type="RefSeq" id="XP_030385315.1">
    <property type="nucleotide sequence ID" value="XM_030529455.1"/>
</dbReference>
<feature type="compositionally biased region" description="Gly residues" evidence="7">
    <location>
        <begin position="619"/>
        <end position="636"/>
    </location>
</feature>
<evidence type="ECO:0000256" key="5">
    <source>
        <dbReference type="ARBA" id="ARBA00023136"/>
    </source>
</evidence>
<accession>A0A6J2U9X3</accession>
<proteinExistence type="inferred from homology"/>
<comment type="similarity">
    <text evidence="2">Belongs to the prominin family.</text>
</comment>
<feature type="compositionally biased region" description="Basic and acidic residues" evidence="7">
    <location>
        <begin position="1017"/>
        <end position="1027"/>
    </location>
</feature>
<evidence type="ECO:0000313" key="9">
    <source>
        <dbReference type="Proteomes" id="UP000504634"/>
    </source>
</evidence>